<accession>A0A381QKE8</accession>
<feature type="transmembrane region" description="Helical" evidence="1">
    <location>
        <begin position="12"/>
        <end position="34"/>
    </location>
</feature>
<keyword evidence="1" id="KW-0472">Membrane</keyword>
<gene>
    <name evidence="2" type="ORF">METZ01_LOCUS32680</name>
</gene>
<protein>
    <recommendedName>
        <fullName evidence="3">Type II secretion system protein GspI C-terminal domain-containing protein</fullName>
    </recommendedName>
</protein>
<dbReference type="Pfam" id="PF07963">
    <property type="entry name" value="N_methyl"/>
    <property type="match status" value="1"/>
</dbReference>
<proteinExistence type="predicted"/>
<evidence type="ECO:0000256" key="1">
    <source>
        <dbReference type="SAM" id="Phobius"/>
    </source>
</evidence>
<keyword evidence="1" id="KW-1133">Transmembrane helix</keyword>
<dbReference type="NCBIfam" id="TIGR02532">
    <property type="entry name" value="IV_pilin_GFxxxE"/>
    <property type="match status" value="1"/>
</dbReference>
<evidence type="ECO:0008006" key="3">
    <source>
        <dbReference type="Google" id="ProtNLM"/>
    </source>
</evidence>
<dbReference type="InterPro" id="IPR012902">
    <property type="entry name" value="N_methyl_site"/>
</dbReference>
<keyword evidence="1" id="KW-0812">Transmembrane</keyword>
<dbReference type="AlphaFoldDB" id="A0A381QKE8"/>
<sequence>MRYKSDSQSGFTLLEVIVALAITGFVLGGLFSLVGGSKQLGWRSAESLLRATRLRAATNFALLENEYRNVELILEDDSFQIVPKDILEEPERKTQPSIFTLQAFEIVDDERDEVITGSRWVQLDLPQ</sequence>
<organism evidence="2">
    <name type="scientific">marine metagenome</name>
    <dbReference type="NCBI Taxonomy" id="408172"/>
    <lineage>
        <taxon>unclassified sequences</taxon>
        <taxon>metagenomes</taxon>
        <taxon>ecological metagenomes</taxon>
    </lineage>
</organism>
<name>A0A381QKE8_9ZZZZ</name>
<reference evidence="2" key="1">
    <citation type="submission" date="2018-05" db="EMBL/GenBank/DDBJ databases">
        <authorList>
            <person name="Lanie J.A."/>
            <person name="Ng W.-L."/>
            <person name="Kazmierczak K.M."/>
            <person name="Andrzejewski T.M."/>
            <person name="Davidsen T.M."/>
            <person name="Wayne K.J."/>
            <person name="Tettelin H."/>
            <person name="Glass J.I."/>
            <person name="Rusch D."/>
            <person name="Podicherti R."/>
            <person name="Tsui H.-C.T."/>
            <person name="Winkler M.E."/>
        </authorList>
    </citation>
    <scope>NUCLEOTIDE SEQUENCE</scope>
</reference>
<evidence type="ECO:0000313" key="2">
    <source>
        <dbReference type="EMBL" id="SUZ79826.1"/>
    </source>
</evidence>
<dbReference type="EMBL" id="UINC01001403">
    <property type="protein sequence ID" value="SUZ79826.1"/>
    <property type="molecule type" value="Genomic_DNA"/>
</dbReference>